<reference evidence="4" key="1">
    <citation type="journal article" date="2019" name="Int. J. Syst. Evol. Microbiol.">
        <title>The Global Catalogue of Microorganisms (GCM) 10K type strain sequencing project: providing services to taxonomists for standard genome sequencing and annotation.</title>
        <authorList>
            <consortium name="The Broad Institute Genomics Platform"/>
            <consortium name="The Broad Institute Genome Sequencing Center for Infectious Disease"/>
            <person name="Wu L."/>
            <person name="Ma J."/>
        </authorList>
    </citation>
    <scope>NUCLEOTIDE SEQUENCE [LARGE SCALE GENOMIC DNA]</scope>
    <source>
        <strain evidence="4">CGMCC 1.15407</strain>
    </source>
</reference>
<evidence type="ECO:0000313" key="4">
    <source>
        <dbReference type="Proteomes" id="UP000647339"/>
    </source>
</evidence>
<name>A0ABQ1UKC7_9BACT</name>
<sequence length="254" mass="28001">MPSKKKDLEAAYTVHMTEISALKEQNGKLETKVSKLEADIRKLGYEKEGLLEDLNSLDNQLLELKKSEASLKAELTETRNELEINKGVNMQLKSMLSSLTAAQQGTENPNSPQTALSSNGTEAPYYLGSFIGTAPESVVKDENGNDMVINGQKIKTPPIAHTFTFTPDLKVRLEQVNENDQSVKQLSGTYQITKDDPQQYEIVCSVNNGSDITLTYAITIDKASQKTLCSLTNQAPFELLKNILVDNIGQITTE</sequence>
<accession>A0ABQ1UKC7</accession>
<organism evidence="3 4">
    <name type="scientific">Echinicola rosea</name>
    <dbReference type="NCBI Taxonomy" id="1807691"/>
    <lineage>
        <taxon>Bacteria</taxon>
        <taxon>Pseudomonadati</taxon>
        <taxon>Bacteroidota</taxon>
        <taxon>Cytophagia</taxon>
        <taxon>Cytophagales</taxon>
        <taxon>Cyclobacteriaceae</taxon>
        <taxon>Echinicola</taxon>
    </lineage>
</organism>
<dbReference type="Proteomes" id="UP000647339">
    <property type="component" value="Unassembled WGS sequence"/>
</dbReference>
<protein>
    <submittedName>
        <fullName evidence="3">Uncharacterized protein</fullName>
    </submittedName>
</protein>
<evidence type="ECO:0000313" key="3">
    <source>
        <dbReference type="EMBL" id="GGF21157.1"/>
    </source>
</evidence>
<dbReference type="EMBL" id="BMIU01000002">
    <property type="protein sequence ID" value="GGF21157.1"/>
    <property type="molecule type" value="Genomic_DNA"/>
</dbReference>
<comment type="caution">
    <text evidence="3">The sequence shown here is derived from an EMBL/GenBank/DDBJ whole genome shotgun (WGS) entry which is preliminary data.</text>
</comment>
<dbReference type="Gene3D" id="1.10.287.1490">
    <property type="match status" value="1"/>
</dbReference>
<evidence type="ECO:0000256" key="1">
    <source>
        <dbReference type="SAM" id="Coils"/>
    </source>
</evidence>
<keyword evidence="1" id="KW-0175">Coiled coil</keyword>
<evidence type="ECO:0000256" key="2">
    <source>
        <dbReference type="SAM" id="MobiDB-lite"/>
    </source>
</evidence>
<feature type="coiled-coil region" evidence="1">
    <location>
        <begin position="5"/>
        <end position="81"/>
    </location>
</feature>
<feature type="region of interest" description="Disordered" evidence="2">
    <location>
        <begin position="100"/>
        <end position="119"/>
    </location>
</feature>
<proteinExistence type="predicted"/>
<keyword evidence="4" id="KW-1185">Reference proteome</keyword>
<gene>
    <name evidence="3" type="ORF">GCM10011339_06430</name>
</gene>